<dbReference type="Proteomes" id="UP000790787">
    <property type="component" value="Chromosome 6"/>
</dbReference>
<dbReference type="SUPFAM" id="SSF81383">
    <property type="entry name" value="F-box domain"/>
    <property type="match status" value="1"/>
</dbReference>
<dbReference type="Gene3D" id="1.20.1280.50">
    <property type="match status" value="1"/>
</dbReference>
<reference evidence="3" key="1">
    <citation type="journal article" date="2014" name="Nat. Commun.">
        <title>The tobacco genome sequence and its comparison with those of tomato and potato.</title>
        <authorList>
            <person name="Sierro N."/>
            <person name="Battey J.N."/>
            <person name="Ouadi S."/>
            <person name="Bakaher N."/>
            <person name="Bovet L."/>
            <person name="Willig A."/>
            <person name="Goepfert S."/>
            <person name="Peitsch M.C."/>
            <person name="Ivanov N.V."/>
        </authorList>
    </citation>
    <scope>NUCLEOTIDE SEQUENCE [LARGE SCALE GENOMIC DNA]</scope>
</reference>
<dbReference type="OrthoDB" id="3219396at2759"/>
<evidence type="ECO:0000259" key="2">
    <source>
        <dbReference type="PROSITE" id="PS50181"/>
    </source>
</evidence>
<comment type="pathway">
    <text evidence="1">Protein modification; protein ubiquitination.</text>
</comment>
<keyword evidence="1" id="KW-0539">Nucleus</keyword>
<comment type="subunit">
    <text evidence="1">Component of the SCF-type E3 ligase complex.</text>
</comment>
<accession>A0A1S3YSS2</accession>
<gene>
    <name evidence="4" type="primary">LOC107779370</name>
</gene>
<dbReference type="PROSITE" id="PS50181">
    <property type="entry name" value="FBOX"/>
    <property type="match status" value="1"/>
</dbReference>
<dbReference type="GO" id="GO:0016567">
    <property type="term" value="P:protein ubiquitination"/>
    <property type="evidence" value="ECO:0007669"/>
    <property type="project" value="UniProtKB-UniRule"/>
</dbReference>
<dbReference type="InterPro" id="IPR036047">
    <property type="entry name" value="F-box-like_dom_sf"/>
</dbReference>
<organism evidence="3 4">
    <name type="scientific">Nicotiana tabacum</name>
    <name type="common">Common tobacco</name>
    <dbReference type="NCBI Taxonomy" id="4097"/>
    <lineage>
        <taxon>Eukaryota</taxon>
        <taxon>Viridiplantae</taxon>
        <taxon>Streptophyta</taxon>
        <taxon>Embryophyta</taxon>
        <taxon>Tracheophyta</taxon>
        <taxon>Spermatophyta</taxon>
        <taxon>Magnoliopsida</taxon>
        <taxon>eudicotyledons</taxon>
        <taxon>Gunneridae</taxon>
        <taxon>Pentapetalae</taxon>
        <taxon>asterids</taxon>
        <taxon>lamiids</taxon>
        <taxon>Solanales</taxon>
        <taxon>Solanaceae</taxon>
        <taxon>Nicotianoideae</taxon>
        <taxon>Nicotianeae</taxon>
        <taxon>Nicotiana</taxon>
    </lineage>
</organism>
<dbReference type="PaxDb" id="4097-A0A1S3YSS2"/>
<reference evidence="4" key="2">
    <citation type="submission" date="2025-08" db="UniProtKB">
        <authorList>
            <consortium name="RefSeq"/>
        </authorList>
    </citation>
    <scope>IDENTIFICATION</scope>
    <source>
        <tissue evidence="4">Leaf</tissue>
    </source>
</reference>
<name>A0A1S3YSS2_TOBAC</name>
<dbReference type="AlphaFoldDB" id="A0A1S3YSS2"/>
<dbReference type="KEGG" id="nta:107779370"/>
<dbReference type="SMART" id="SM00256">
    <property type="entry name" value="FBOX"/>
    <property type="match status" value="1"/>
</dbReference>
<evidence type="ECO:0000313" key="3">
    <source>
        <dbReference type="Proteomes" id="UP000790787"/>
    </source>
</evidence>
<dbReference type="SMR" id="A0A1S3YSS2"/>
<dbReference type="RefSeq" id="XP_016455281.1">
    <property type="nucleotide sequence ID" value="XM_016599795.1"/>
</dbReference>
<dbReference type="GeneID" id="107779370"/>
<comment type="subcellular location">
    <subcellularLocation>
        <location evidence="1">Nucleus</location>
    </subcellularLocation>
</comment>
<keyword evidence="1" id="KW-0833">Ubl conjugation pathway</keyword>
<dbReference type="OMA" id="WCDLFIE"/>
<dbReference type="GO" id="GO:0005634">
    <property type="term" value="C:nucleus"/>
    <property type="evidence" value="ECO:0007669"/>
    <property type="project" value="UniProtKB-SubCell"/>
</dbReference>
<dbReference type="PANTHER" id="PTHR12874">
    <property type="entry name" value="F-BOX ONLY PROTEIN 48-RELATED"/>
    <property type="match status" value="1"/>
</dbReference>
<dbReference type="GO" id="GO:0031146">
    <property type="term" value="P:SCF-dependent proteasomal ubiquitin-dependent protein catabolic process"/>
    <property type="evidence" value="ECO:0000318"/>
    <property type="project" value="GO_Central"/>
</dbReference>
<dbReference type="InterPro" id="IPR001810">
    <property type="entry name" value="F-box_dom"/>
</dbReference>
<evidence type="ECO:0000313" key="4">
    <source>
        <dbReference type="RefSeq" id="XP_016455281.1"/>
    </source>
</evidence>
<dbReference type="GO" id="GO:0019005">
    <property type="term" value="C:SCF ubiquitin ligase complex"/>
    <property type="evidence" value="ECO:0000318"/>
    <property type="project" value="GO_Central"/>
</dbReference>
<sequence>MERLPPELSLRIFCLLDHRNLATAQLVCRRWKIMGSDNSLWCDLFIERWGLDQATFYAPSDSKTWKHVYMVQDRCDRNGLGLKIIREGDDYYLIHQGEIQSHLGSRISKMENISDSLANYKDDDKEEPNLGILDKILFFIGDFEAASAQAKRSRLV</sequence>
<dbReference type="STRING" id="4097.A0A1S3YSS2"/>
<dbReference type="RefSeq" id="XP_016455281.1">
    <property type="nucleotide sequence ID" value="XM_016599795.2"/>
</dbReference>
<comment type="function">
    <text evidence="1">Acts as a component of a SCF E3 ubiquitin ligase complexes.</text>
</comment>
<keyword evidence="3" id="KW-1185">Reference proteome</keyword>
<dbReference type="Pfam" id="PF12937">
    <property type="entry name" value="F-box-like"/>
    <property type="match status" value="1"/>
</dbReference>
<evidence type="ECO:0000256" key="1">
    <source>
        <dbReference type="RuleBase" id="RU369085"/>
    </source>
</evidence>
<feature type="domain" description="F-box" evidence="2">
    <location>
        <begin position="1"/>
        <end position="44"/>
    </location>
</feature>
<proteinExistence type="predicted"/>
<protein>
    <recommendedName>
        <fullName evidence="1">F-box protein</fullName>
    </recommendedName>
</protein>
<dbReference type="PANTHER" id="PTHR12874:SF26">
    <property type="entry name" value="F-BOX PROTEIN"/>
    <property type="match status" value="1"/>
</dbReference>
<dbReference type="GO" id="GO:0005737">
    <property type="term" value="C:cytoplasm"/>
    <property type="evidence" value="ECO:0000318"/>
    <property type="project" value="GO_Central"/>
</dbReference>